<feature type="compositionally biased region" description="Basic and acidic residues" evidence="3">
    <location>
        <begin position="517"/>
        <end position="532"/>
    </location>
</feature>
<dbReference type="STRING" id="4829.A0A168MR97"/>
<protein>
    <recommendedName>
        <fullName evidence="8">Galactose oxidase</fullName>
    </recommendedName>
</protein>
<dbReference type="PANTHER" id="PTHR46093">
    <property type="entry name" value="ACYL-COA-BINDING DOMAIN-CONTAINING PROTEIN 5"/>
    <property type="match status" value="1"/>
</dbReference>
<keyword evidence="4" id="KW-0472">Membrane</keyword>
<dbReference type="AlphaFoldDB" id="A0A168MR97"/>
<evidence type="ECO:0000256" key="5">
    <source>
        <dbReference type="SAM" id="SignalP"/>
    </source>
</evidence>
<sequence>MAFHFILVALSVVSLLLYSSSCETLKPTPRWANSCIILAGALVCFGGEQPPGTILSNAIYSLNLYHDWNTLQPLWEQIQTPLPITPRAYFSSGACWNQGFVVNGGKIAPDSAEDSIDSSTKESYSIATHFYDVKKNAWFAPSIRGASTLPPRKQHTATSDYQGRIWMWGGVSDSSTYQGTTTAYYSLWTILDTNIWSYSIPPVRNISPPPRIDHTATLITNQEILIMGGMIFTKNVTDPLGGQTLLPVSMNQIIIYNTETGLWRNHTAGGNIPAPRRGHSAVLHRDYGGIVVFGGGTPDDNQMTLNDVFVLQLDNLEWNSPSISGTPPEPRKYHQANLMDNLMLVTFGMETEEIAYNDVHILDTGNWEWISTYSPNAAWLSGNLTSTSGVIRNSTGNYGNPYTGLPKDSNGHPYTWEDPNYKPDDAQGGPSPPSESRIKAGVVAGVISGALVVLGGAIFLVLSKVVQRRRQQQQQKDGSPMDCSLPMEKYNGTIISLADLGNSWTAKPDNRSSYAHAYDDGEQHKPNEHDQV</sequence>
<evidence type="ECO:0000256" key="1">
    <source>
        <dbReference type="ARBA" id="ARBA00022441"/>
    </source>
</evidence>
<dbReference type="OrthoDB" id="432528at2759"/>
<gene>
    <name evidence="6" type="primary">ABSGL_04609.1 scaffold 5475</name>
</gene>
<keyword evidence="4" id="KW-0812">Transmembrane</keyword>
<reference evidence="6" key="1">
    <citation type="submission" date="2016-04" db="EMBL/GenBank/DDBJ databases">
        <authorList>
            <person name="Evans L.H."/>
            <person name="Alamgir A."/>
            <person name="Owens N."/>
            <person name="Weber N.D."/>
            <person name="Virtaneva K."/>
            <person name="Barbian K."/>
            <person name="Babar A."/>
            <person name="Rosenke K."/>
        </authorList>
    </citation>
    <scope>NUCLEOTIDE SEQUENCE [LARGE SCALE GENOMIC DNA]</scope>
    <source>
        <strain evidence="6">CBS 101.48</strain>
    </source>
</reference>
<keyword evidence="1" id="KW-0880">Kelch repeat</keyword>
<evidence type="ECO:0000313" key="6">
    <source>
        <dbReference type="EMBL" id="SAL99038.1"/>
    </source>
</evidence>
<evidence type="ECO:0000256" key="3">
    <source>
        <dbReference type="SAM" id="MobiDB-lite"/>
    </source>
</evidence>
<dbReference type="Proteomes" id="UP000078561">
    <property type="component" value="Unassembled WGS sequence"/>
</dbReference>
<dbReference type="InterPro" id="IPR015915">
    <property type="entry name" value="Kelch-typ_b-propeller"/>
</dbReference>
<keyword evidence="4" id="KW-1133">Transmembrane helix</keyword>
<dbReference type="OMA" id="SWITQYT"/>
<evidence type="ECO:0000256" key="2">
    <source>
        <dbReference type="ARBA" id="ARBA00022737"/>
    </source>
</evidence>
<feature type="region of interest" description="Disordered" evidence="3">
    <location>
        <begin position="401"/>
        <end position="436"/>
    </location>
</feature>
<dbReference type="InParanoid" id="A0A168MR97"/>
<dbReference type="PANTHER" id="PTHR46093:SF3">
    <property type="entry name" value="ACYL-COA-BINDING DOMAIN-CONTAINING PROTEIN 4"/>
    <property type="match status" value="1"/>
</dbReference>
<proteinExistence type="predicted"/>
<evidence type="ECO:0000313" key="7">
    <source>
        <dbReference type="Proteomes" id="UP000078561"/>
    </source>
</evidence>
<keyword evidence="7" id="KW-1185">Reference proteome</keyword>
<accession>A0A168MR97</accession>
<dbReference type="SUPFAM" id="SSF117281">
    <property type="entry name" value="Kelch motif"/>
    <property type="match status" value="2"/>
</dbReference>
<feature type="chain" id="PRO_5007899109" description="Galactose oxidase" evidence="5">
    <location>
        <begin position="23"/>
        <end position="532"/>
    </location>
</feature>
<keyword evidence="2" id="KW-0677">Repeat</keyword>
<feature type="signal peptide" evidence="5">
    <location>
        <begin position="1"/>
        <end position="22"/>
    </location>
</feature>
<feature type="region of interest" description="Disordered" evidence="3">
    <location>
        <begin position="508"/>
        <end position="532"/>
    </location>
</feature>
<dbReference type="Pfam" id="PF24681">
    <property type="entry name" value="Kelch_KLHDC2_KLHL20_DRC7"/>
    <property type="match status" value="1"/>
</dbReference>
<name>A0A168MR97_ABSGL</name>
<dbReference type="Gene3D" id="2.120.10.80">
    <property type="entry name" value="Kelch-type beta propeller"/>
    <property type="match status" value="2"/>
</dbReference>
<evidence type="ECO:0008006" key="8">
    <source>
        <dbReference type="Google" id="ProtNLM"/>
    </source>
</evidence>
<feature type="transmembrane region" description="Helical" evidence="4">
    <location>
        <begin position="440"/>
        <end position="462"/>
    </location>
</feature>
<organism evidence="6">
    <name type="scientific">Absidia glauca</name>
    <name type="common">Pin mould</name>
    <dbReference type="NCBI Taxonomy" id="4829"/>
    <lineage>
        <taxon>Eukaryota</taxon>
        <taxon>Fungi</taxon>
        <taxon>Fungi incertae sedis</taxon>
        <taxon>Mucoromycota</taxon>
        <taxon>Mucoromycotina</taxon>
        <taxon>Mucoromycetes</taxon>
        <taxon>Mucorales</taxon>
        <taxon>Cunninghamellaceae</taxon>
        <taxon>Absidia</taxon>
    </lineage>
</organism>
<evidence type="ECO:0000256" key="4">
    <source>
        <dbReference type="SAM" id="Phobius"/>
    </source>
</evidence>
<keyword evidence="5" id="KW-0732">Signal</keyword>
<dbReference type="EMBL" id="LT552383">
    <property type="protein sequence ID" value="SAL99038.1"/>
    <property type="molecule type" value="Genomic_DNA"/>
</dbReference>